<proteinExistence type="inferred from homology"/>
<evidence type="ECO:0000256" key="1">
    <source>
        <dbReference type="ARBA" id="ARBA00006865"/>
    </source>
</evidence>
<dbReference type="InterPro" id="IPR000757">
    <property type="entry name" value="Beta-glucanase-like"/>
</dbReference>
<comment type="caution">
    <text evidence="3">The sequence shown here is derived from an EMBL/GenBank/DDBJ whole genome shotgun (WGS) entry which is preliminary data.</text>
</comment>
<protein>
    <submittedName>
        <fullName evidence="3">Glycoside hydrolase family 16 protein</fullName>
    </submittedName>
</protein>
<sequence length="251" mass="27647">MKLAKASGGTWSCSFVDNFSGSALDTTKWTAMDTSLIGFSLGDTCFVKDKGYRVRNGQLDLIANRQDPFLCKTPWGGFTTQNIGGAVASAGKFSQTYGRFEARMKLPIYTGINLHGGYWLNPQQNAYGAWPASGEIDVAEWFSAFADKMYPSLHYTGSTLLADTKFDCPAGLAGAFHRYAVEWSATKMDFIYDGRLCFSRSWAPLVQVAPQPFDKAFYHALVWGQSGGVDPLADTTVYPATLSVDYVKTWY</sequence>
<dbReference type="EMBL" id="QYRP01000002">
    <property type="protein sequence ID" value="RJS45024.1"/>
    <property type="molecule type" value="Genomic_DNA"/>
</dbReference>
<dbReference type="InterPro" id="IPR013320">
    <property type="entry name" value="ConA-like_dom_sf"/>
</dbReference>
<organism evidence="3 4">
    <name type="scientific">Nocardioides cavernaquae</name>
    <dbReference type="NCBI Taxonomy" id="2321396"/>
    <lineage>
        <taxon>Bacteria</taxon>
        <taxon>Bacillati</taxon>
        <taxon>Actinomycetota</taxon>
        <taxon>Actinomycetes</taxon>
        <taxon>Propionibacteriales</taxon>
        <taxon>Nocardioidaceae</taxon>
        <taxon>Nocardioides</taxon>
    </lineage>
</organism>
<dbReference type="PANTHER" id="PTHR10963:SF55">
    <property type="entry name" value="GLYCOSIDE HYDROLASE FAMILY 16 PROTEIN"/>
    <property type="match status" value="1"/>
</dbReference>
<gene>
    <name evidence="3" type="ORF">D4739_01375</name>
</gene>
<reference evidence="4" key="1">
    <citation type="submission" date="2018-09" db="EMBL/GenBank/DDBJ databases">
        <authorList>
            <person name="Zhu H."/>
        </authorList>
    </citation>
    <scope>NUCLEOTIDE SEQUENCE [LARGE SCALE GENOMIC DNA]</scope>
    <source>
        <strain evidence="4">K1W22B-1</strain>
    </source>
</reference>
<dbReference type="AlphaFoldDB" id="A0A3A5HAE0"/>
<dbReference type="InterPro" id="IPR050546">
    <property type="entry name" value="Glycosyl_Hydrlase_16"/>
</dbReference>
<evidence type="ECO:0000313" key="3">
    <source>
        <dbReference type="EMBL" id="RJS45024.1"/>
    </source>
</evidence>
<dbReference type="GO" id="GO:0004553">
    <property type="term" value="F:hydrolase activity, hydrolyzing O-glycosyl compounds"/>
    <property type="evidence" value="ECO:0007669"/>
    <property type="project" value="InterPro"/>
</dbReference>
<dbReference type="Pfam" id="PF00722">
    <property type="entry name" value="Glyco_hydro_16"/>
    <property type="match status" value="1"/>
</dbReference>
<keyword evidence="3" id="KW-0378">Hydrolase</keyword>
<comment type="similarity">
    <text evidence="1">Belongs to the glycosyl hydrolase 16 family.</text>
</comment>
<dbReference type="Proteomes" id="UP000276542">
    <property type="component" value="Unassembled WGS sequence"/>
</dbReference>
<evidence type="ECO:0000259" key="2">
    <source>
        <dbReference type="PROSITE" id="PS51762"/>
    </source>
</evidence>
<dbReference type="CDD" id="cd08023">
    <property type="entry name" value="GH16_laminarinase_like"/>
    <property type="match status" value="1"/>
</dbReference>
<accession>A0A3A5HAE0</accession>
<dbReference type="PROSITE" id="PS51762">
    <property type="entry name" value="GH16_2"/>
    <property type="match status" value="1"/>
</dbReference>
<dbReference type="GO" id="GO:0005975">
    <property type="term" value="P:carbohydrate metabolic process"/>
    <property type="evidence" value="ECO:0007669"/>
    <property type="project" value="InterPro"/>
</dbReference>
<dbReference type="Gene3D" id="2.60.120.200">
    <property type="match status" value="1"/>
</dbReference>
<keyword evidence="4" id="KW-1185">Reference proteome</keyword>
<dbReference type="SUPFAM" id="SSF49899">
    <property type="entry name" value="Concanavalin A-like lectins/glucanases"/>
    <property type="match status" value="1"/>
</dbReference>
<dbReference type="PANTHER" id="PTHR10963">
    <property type="entry name" value="GLYCOSYL HYDROLASE-RELATED"/>
    <property type="match status" value="1"/>
</dbReference>
<feature type="domain" description="GH16" evidence="2">
    <location>
        <begin position="9"/>
        <end position="251"/>
    </location>
</feature>
<name>A0A3A5HAE0_9ACTN</name>
<evidence type="ECO:0000313" key="4">
    <source>
        <dbReference type="Proteomes" id="UP000276542"/>
    </source>
</evidence>